<keyword evidence="4" id="KW-0489">Methyltransferase</keyword>
<evidence type="ECO:0000313" key="8">
    <source>
        <dbReference type="EMBL" id="MBA8923286.1"/>
    </source>
</evidence>
<sequence>MATVEQHLLYLSLPLYGHVYPTLNFAEELVRRGHRVTYGASESFSAEVERSGARLLVYPDEMADNATFAGMGEVTTAKATLMGMRFVEQSLLLIDELGEALEGDRPALILADPMMFDAAMVLARRWQVPVVITHLHFAYDDNVDWRQARLEQAFPGLDDPELIELGGRLAKAKAAHGLGEDESASTRELALCFLPPSFHPDREKLAPNHQIVGPAVEGRSYVGDWQPPSDGKPVLLISLGSMVKQDKDFTRLCVDAFGELDWHVVLTLGGEAEGAGREYPPNFEVRSWVPMRSVLAHASVCLNNGGMGAIMNSVRQGTPMLLAPELIDHHATTAQAVRTGVARTIDLARTTAAQLRQAVLDVAADERMRAAVSALRAEIVAMDGAVRAADLVEERLRELAALSEIGSTALGVAMARAQESLRPDRLFEDRLAAEFVRASGAWQAQRFEEDATVVSSAMGDYLALRTKLFDDYLFGAAEAGCRQVVVVAAGLDSRAYRLPWPEGTRVYEVDRADVLGVKESVLARTGAAPLCQRVVVTADLREDWARSLLDSGFDPRLPSAWLLEGLVVYLSEQDTDRLLAGISELSAPGSRIAIEALTRDMLLTEPTRQLLATGQDDTLAMLVSLWRNESTTEPTRWLTVHGWQAHTRELADLAAEHARPMPPTFDPQYPHTCRVALLFGQR</sequence>
<keyword evidence="5" id="KW-0808">Transferase</keyword>
<comment type="caution">
    <text evidence="8">The sequence shown here is derived from an EMBL/GenBank/DDBJ whole genome shotgun (WGS) entry which is preliminary data.</text>
</comment>
<gene>
    <name evidence="8" type="ORF">BC739_000483</name>
</gene>
<evidence type="ECO:0000256" key="1">
    <source>
        <dbReference type="ARBA" id="ARBA00003907"/>
    </source>
</evidence>
<dbReference type="NCBIfam" id="TIGR00027">
    <property type="entry name" value="mthyl_TIGR00027"/>
    <property type="match status" value="1"/>
</dbReference>
<comment type="function">
    <text evidence="1">Exhibits S-adenosyl-L-methionine-dependent methyltransferase activity.</text>
</comment>
<dbReference type="PANTHER" id="PTHR43619">
    <property type="entry name" value="S-ADENOSYL-L-METHIONINE-DEPENDENT METHYLTRANSFERASE YKTD-RELATED"/>
    <property type="match status" value="1"/>
</dbReference>
<organism evidence="8 9">
    <name type="scientific">Kutzneria viridogrisea</name>
    <dbReference type="NCBI Taxonomy" id="47990"/>
    <lineage>
        <taxon>Bacteria</taxon>
        <taxon>Bacillati</taxon>
        <taxon>Actinomycetota</taxon>
        <taxon>Actinomycetes</taxon>
        <taxon>Pseudonocardiales</taxon>
        <taxon>Pseudonocardiaceae</taxon>
        <taxon>Kutzneria</taxon>
    </lineage>
</organism>
<accession>A0ABR6B963</accession>
<dbReference type="Pfam" id="PF06722">
    <property type="entry name" value="EryCIII-like_C"/>
    <property type="match status" value="1"/>
</dbReference>
<evidence type="ECO:0000256" key="2">
    <source>
        <dbReference type="ARBA" id="ARBA00008138"/>
    </source>
</evidence>
<comment type="similarity">
    <text evidence="2">Belongs to the UPF0677 family.</text>
</comment>
<keyword evidence="9" id="KW-1185">Reference proteome</keyword>
<proteinExistence type="inferred from homology"/>
<evidence type="ECO:0000256" key="6">
    <source>
        <dbReference type="ARBA" id="ARBA00022691"/>
    </source>
</evidence>
<dbReference type="Gene3D" id="3.40.50.150">
    <property type="entry name" value="Vaccinia Virus protein VP39"/>
    <property type="match status" value="1"/>
</dbReference>
<comment type="similarity">
    <text evidence="3">Belongs to the UDP-glycosyltransferase family.</text>
</comment>
<dbReference type="SUPFAM" id="SSF53756">
    <property type="entry name" value="UDP-Glycosyltransferase/glycogen phosphorylase"/>
    <property type="match status" value="1"/>
</dbReference>
<evidence type="ECO:0000256" key="5">
    <source>
        <dbReference type="ARBA" id="ARBA00022679"/>
    </source>
</evidence>
<dbReference type="SUPFAM" id="SSF53335">
    <property type="entry name" value="S-adenosyl-L-methionine-dependent methyltransferases"/>
    <property type="match status" value="1"/>
</dbReference>
<keyword evidence="6" id="KW-0949">S-adenosyl-L-methionine</keyword>
<reference evidence="8 9" key="1">
    <citation type="submission" date="2020-08" db="EMBL/GenBank/DDBJ databases">
        <title>Genomic Encyclopedia of Archaeal and Bacterial Type Strains, Phase II (KMG-II): from individual species to whole genera.</title>
        <authorList>
            <person name="Goeker M."/>
        </authorList>
    </citation>
    <scope>NUCLEOTIDE SEQUENCE [LARGE SCALE GENOMIC DNA]</scope>
    <source>
        <strain evidence="8 9">DSM 43850</strain>
    </source>
</reference>
<dbReference type="InterPro" id="IPR029063">
    <property type="entry name" value="SAM-dependent_MTases_sf"/>
</dbReference>
<dbReference type="RefSeq" id="WP_201771832.1">
    <property type="nucleotide sequence ID" value="NZ_BAAABQ010000046.1"/>
</dbReference>
<dbReference type="Pfam" id="PF04072">
    <property type="entry name" value="LCM"/>
    <property type="match status" value="1"/>
</dbReference>
<evidence type="ECO:0000256" key="4">
    <source>
        <dbReference type="ARBA" id="ARBA00022603"/>
    </source>
</evidence>
<dbReference type="InterPro" id="IPR006326">
    <property type="entry name" value="UDPGT_MGT-like"/>
</dbReference>
<dbReference type="InterPro" id="IPR011610">
    <property type="entry name" value="SAM_mthyl_Trfase_ML2640-like"/>
</dbReference>
<protein>
    <submittedName>
        <fullName evidence="8">MGT family glycosyltransferase/methyltransferase (TIGR00027 family)</fullName>
    </submittedName>
</protein>
<dbReference type="Gene3D" id="3.40.50.2000">
    <property type="entry name" value="Glycogen Phosphorylase B"/>
    <property type="match status" value="2"/>
</dbReference>
<dbReference type="InterPro" id="IPR007213">
    <property type="entry name" value="Ppm1/Ppm2/Tcmp"/>
</dbReference>
<evidence type="ECO:0000259" key="7">
    <source>
        <dbReference type="Pfam" id="PF06722"/>
    </source>
</evidence>
<dbReference type="InterPro" id="IPR010610">
    <property type="entry name" value="EryCIII-like_C"/>
</dbReference>
<dbReference type="InterPro" id="IPR002213">
    <property type="entry name" value="UDP_glucos_trans"/>
</dbReference>
<evidence type="ECO:0000256" key="3">
    <source>
        <dbReference type="ARBA" id="ARBA00009995"/>
    </source>
</evidence>
<evidence type="ECO:0000313" key="9">
    <source>
        <dbReference type="Proteomes" id="UP000517916"/>
    </source>
</evidence>
<dbReference type="NCBIfam" id="TIGR01426">
    <property type="entry name" value="MGT"/>
    <property type="match status" value="1"/>
</dbReference>
<dbReference type="EMBL" id="JACJID010000001">
    <property type="protein sequence ID" value="MBA8923286.1"/>
    <property type="molecule type" value="Genomic_DNA"/>
</dbReference>
<name>A0ABR6B963_9PSEU</name>
<dbReference type="Proteomes" id="UP000517916">
    <property type="component" value="Unassembled WGS sequence"/>
</dbReference>
<dbReference type="PANTHER" id="PTHR43619:SF2">
    <property type="entry name" value="S-ADENOSYL-L-METHIONINE-DEPENDENT METHYLTRANSFERASES SUPERFAMILY PROTEIN"/>
    <property type="match status" value="1"/>
</dbReference>
<feature type="domain" description="Erythromycin biosynthesis protein CIII-like C-terminal" evidence="7">
    <location>
        <begin position="253"/>
        <end position="381"/>
    </location>
</feature>
<dbReference type="CDD" id="cd03784">
    <property type="entry name" value="GT1_Gtf-like"/>
    <property type="match status" value="1"/>
</dbReference>